<keyword evidence="4" id="KW-1185">Reference proteome</keyword>
<dbReference type="Gene3D" id="1.20.58.340">
    <property type="entry name" value="Magnesium transport protein CorA, transmembrane region"/>
    <property type="match status" value="1"/>
</dbReference>
<protein>
    <recommendedName>
        <fullName evidence="2">CorA-like transporter domain-containing protein</fullName>
    </recommendedName>
</protein>
<evidence type="ECO:0000259" key="2">
    <source>
        <dbReference type="Pfam" id="PF26616"/>
    </source>
</evidence>
<accession>A0A0D1YSB7</accession>
<name>A0A0D1YSB7_9EURO</name>
<keyword evidence="1" id="KW-0472">Membrane</keyword>
<dbReference type="AlphaFoldDB" id="A0A0D1YSB7"/>
<keyword evidence="1" id="KW-0812">Transmembrane</keyword>
<feature type="transmembrane region" description="Helical" evidence="1">
    <location>
        <begin position="316"/>
        <end position="338"/>
    </location>
</feature>
<dbReference type="InterPro" id="IPR058257">
    <property type="entry name" value="CorA-like_dom"/>
</dbReference>
<proteinExistence type="predicted"/>
<keyword evidence="1" id="KW-1133">Transmembrane helix</keyword>
<evidence type="ECO:0000313" key="3">
    <source>
        <dbReference type="EMBL" id="KIW18136.1"/>
    </source>
</evidence>
<sequence length="399" mass="45262">MASTQTCSLQITKRMLVRIFTHHQVPMQHMNLLFLFGRENRMTGGRYDSFWGQVAFGQPMPGLEAPDLGRSGKHYEISFNLKGISSDITDPKTFTPEFPHNGAICNVAIYHKLDIIHGTSIWIITKPGGGLSRYTGAEASGSGGDDTRMFTTPAECYISSLEVHITLARWAGESWWAYFQDLETLIEDRTGPAVLADSKETYTAADLKLLQAYLEKASEAVAVLHTNLRILQPLVMFYNKLLGHNQFSLAQDVRQATEDFTYQLQDIKCDFEGQVSRGMHLTAFVRARKELILELMQAHTSDRTMQLSQTSVRESFFMRIVTVVTLLYLPATFVSTLFSREIIRYEENSDEMSSRFSYAAFWRWIQIGLPLTTFTLVATIVAFRRSLRSRRGGPRGYLS</sequence>
<feature type="transmembrane region" description="Helical" evidence="1">
    <location>
        <begin position="358"/>
        <end position="383"/>
    </location>
</feature>
<dbReference type="VEuPathDB" id="FungiDB:PV08_02424"/>
<feature type="domain" description="CorA-like transporter" evidence="2">
    <location>
        <begin position="2"/>
        <end position="192"/>
    </location>
</feature>
<evidence type="ECO:0000313" key="4">
    <source>
        <dbReference type="Proteomes" id="UP000053328"/>
    </source>
</evidence>
<dbReference type="EMBL" id="KN847493">
    <property type="protein sequence ID" value="KIW18136.1"/>
    <property type="molecule type" value="Genomic_DNA"/>
</dbReference>
<dbReference type="Pfam" id="PF26616">
    <property type="entry name" value="CorA-like"/>
    <property type="match status" value="1"/>
</dbReference>
<dbReference type="OrthoDB" id="5396681at2759"/>
<dbReference type="GeneID" id="27329507"/>
<dbReference type="RefSeq" id="XP_016238352.1">
    <property type="nucleotide sequence ID" value="XM_016376782.1"/>
</dbReference>
<gene>
    <name evidence="3" type="ORF">PV08_02424</name>
</gene>
<reference evidence="3 4" key="1">
    <citation type="submission" date="2015-01" db="EMBL/GenBank/DDBJ databases">
        <title>The Genome Sequence of Exophiala spinifera CBS89968.</title>
        <authorList>
            <consortium name="The Broad Institute Genomics Platform"/>
            <person name="Cuomo C."/>
            <person name="de Hoog S."/>
            <person name="Gorbushina A."/>
            <person name="Stielow B."/>
            <person name="Teixiera M."/>
            <person name="Abouelleil A."/>
            <person name="Chapman S.B."/>
            <person name="Priest M."/>
            <person name="Young S.K."/>
            <person name="Wortman J."/>
            <person name="Nusbaum C."/>
            <person name="Birren B."/>
        </authorList>
    </citation>
    <scope>NUCLEOTIDE SEQUENCE [LARGE SCALE GENOMIC DNA]</scope>
    <source>
        <strain evidence="3 4">CBS 89968</strain>
    </source>
</reference>
<dbReference type="HOGENOM" id="CLU_025521_1_1_1"/>
<dbReference type="Proteomes" id="UP000053328">
    <property type="component" value="Unassembled WGS sequence"/>
</dbReference>
<evidence type="ECO:0000256" key="1">
    <source>
        <dbReference type="SAM" id="Phobius"/>
    </source>
</evidence>
<dbReference type="STRING" id="91928.A0A0D1YSB7"/>
<organism evidence="3 4">
    <name type="scientific">Exophiala spinifera</name>
    <dbReference type="NCBI Taxonomy" id="91928"/>
    <lineage>
        <taxon>Eukaryota</taxon>
        <taxon>Fungi</taxon>
        <taxon>Dikarya</taxon>
        <taxon>Ascomycota</taxon>
        <taxon>Pezizomycotina</taxon>
        <taxon>Eurotiomycetes</taxon>
        <taxon>Chaetothyriomycetidae</taxon>
        <taxon>Chaetothyriales</taxon>
        <taxon>Herpotrichiellaceae</taxon>
        <taxon>Exophiala</taxon>
    </lineage>
</organism>